<dbReference type="PROSITE" id="PS50887">
    <property type="entry name" value="GGDEF"/>
    <property type="match status" value="1"/>
</dbReference>
<dbReference type="InterPro" id="IPR035919">
    <property type="entry name" value="EAL_sf"/>
</dbReference>
<dbReference type="SUPFAM" id="SSF55073">
    <property type="entry name" value="Nucleotide cyclase"/>
    <property type="match status" value="1"/>
</dbReference>
<dbReference type="Proteomes" id="UP000292507">
    <property type="component" value="Unassembled WGS sequence"/>
</dbReference>
<evidence type="ECO:0000313" key="4">
    <source>
        <dbReference type="EMBL" id="RZU31249.1"/>
    </source>
</evidence>
<feature type="transmembrane region" description="Helical" evidence="1">
    <location>
        <begin position="233"/>
        <end position="253"/>
    </location>
</feature>
<feature type="transmembrane region" description="Helical" evidence="1">
    <location>
        <begin position="71"/>
        <end position="89"/>
    </location>
</feature>
<dbReference type="InterPro" id="IPR001633">
    <property type="entry name" value="EAL_dom"/>
</dbReference>
<feature type="transmembrane region" description="Helical" evidence="1">
    <location>
        <begin position="194"/>
        <end position="213"/>
    </location>
</feature>
<reference evidence="4 5" key="1">
    <citation type="submission" date="2019-02" db="EMBL/GenBank/DDBJ databases">
        <title>Sequencing the genomes of 1000 actinobacteria strains.</title>
        <authorList>
            <person name="Klenk H.-P."/>
        </authorList>
    </citation>
    <scope>NUCLEOTIDE SEQUENCE [LARGE SCALE GENOMIC DNA]</scope>
    <source>
        <strain evidence="4 5">DSM 44509</strain>
    </source>
</reference>
<dbReference type="SMART" id="SM00052">
    <property type="entry name" value="EAL"/>
    <property type="match status" value="1"/>
</dbReference>
<gene>
    <name evidence="4" type="ORF">BKA19_0907</name>
</gene>
<name>A0A4Q7Y5S0_9ACTN</name>
<feature type="domain" description="GGDEF" evidence="3">
    <location>
        <begin position="415"/>
        <end position="548"/>
    </location>
</feature>
<evidence type="ECO:0000259" key="3">
    <source>
        <dbReference type="PROSITE" id="PS50887"/>
    </source>
</evidence>
<evidence type="ECO:0000259" key="2">
    <source>
        <dbReference type="PROSITE" id="PS50883"/>
    </source>
</evidence>
<evidence type="ECO:0000256" key="1">
    <source>
        <dbReference type="SAM" id="Phobius"/>
    </source>
</evidence>
<dbReference type="Gene3D" id="3.30.70.270">
    <property type="match status" value="1"/>
</dbReference>
<evidence type="ECO:0000313" key="5">
    <source>
        <dbReference type="Proteomes" id="UP000292507"/>
    </source>
</evidence>
<dbReference type="Gene3D" id="3.20.20.450">
    <property type="entry name" value="EAL domain"/>
    <property type="match status" value="1"/>
</dbReference>
<feature type="transmembrane region" description="Helical" evidence="1">
    <location>
        <begin position="95"/>
        <end position="118"/>
    </location>
</feature>
<dbReference type="PANTHER" id="PTHR44757">
    <property type="entry name" value="DIGUANYLATE CYCLASE DGCP"/>
    <property type="match status" value="1"/>
</dbReference>
<dbReference type="InterPro" id="IPR052155">
    <property type="entry name" value="Biofilm_reg_signaling"/>
</dbReference>
<dbReference type="FunFam" id="3.30.70.270:FF:000001">
    <property type="entry name" value="Diguanylate cyclase domain protein"/>
    <property type="match status" value="1"/>
</dbReference>
<proteinExistence type="predicted"/>
<dbReference type="AlphaFoldDB" id="A0A4Q7Y5S0"/>
<dbReference type="Pfam" id="PF00563">
    <property type="entry name" value="EAL"/>
    <property type="match status" value="1"/>
</dbReference>
<feature type="transmembrane region" description="Helical" evidence="1">
    <location>
        <begin position="350"/>
        <end position="371"/>
    </location>
</feature>
<dbReference type="PANTHER" id="PTHR44757:SF2">
    <property type="entry name" value="BIOFILM ARCHITECTURE MAINTENANCE PROTEIN MBAA"/>
    <property type="match status" value="1"/>
</dbReference>
<dbReference type="SMART" id="SM00267">
    <property type="entry name" value="GGDEF"/>
    <property type="match status" value="1"/>
</dbReference>
<feature type="transmembrane region" description="Helical" evidence="1">
    <location>
        <begin position="260"/>
        <end position="281"/>
    </location>
</feature>
<organism evidence="4 5">
    <name type="scientific">Blastococcus saxobsidens</name>
    <dbReference type="NCBI Taxonomy" id="138336"/>
    <lineage>
        <taxon>Bacteria</taxon>
        <taxon>Bacillati</taxon>
        <taxon>Actinomycetota</taxon>
        <taxon>Actinomycetes</taxon>
        <taxon>Geodermatophilales</taxon>
        <taxon>Geodermatophilaceae</taxon>
        <taxon>Blastococcus</taxon>
    </lineage>
</organism>
<dbReference type="CDD" id="cd01949">
    <property type="entry name" value="GGDEF"/>
    <property type="match status" value="1"/>
</dbReference>
<dbReference type="RefSeq" id="WP_242610979.1">
    <property type="nucleotide sequence ID" value="NZ_SHKV01000001.1"/>
</dbReference>
<feature type="domain" description="EAL" evidence="2">
    <location>
        <begin position="555"/>
        <end position="808"/>
    </location>
</feature>
<dbReference type="InterPro" id="IPR029787">
    <property type="entry name" value="Nucleotide_cyclase"/>
</dbReference>
<keyword evidence="5" id="KW-1185">Reference proteome</keyword>
<dbReference type="Pfam" id="PF00990">
    <property type="entry name" value="GGDEF"/>
    <property type="match status" value="1"/>
</dbReference>
<keyword evidence="1" id="KW-0812">Transmembrane</keyword>
<protein>
    <submittedName>
        <fullName evidence="4">Diguanylate cyclase/phosphodiesterase</fullName>
    </submittedName>
</protein>
<dbReference type="InterPro" id="IPR000160">
    <property type="entry name" value="GGDEF_dom"/>
</dbReference>
<feature type="transmembrane region" description="Helical" evidence="1">
    <location>
        <begin position="130"/>
        <end position="153"/>
    </location>
</feature>
<dbReference type="PROSITE" id="PS50883">
    <property type="entry name" value="EAL"/>
    <property type="match status" value="1"/>
</dbReference>
<dbReference type="NCBIfam" id="TIGR00254">
    <property type="entry name" value="GGDEF"/>
    <property type="match status" value="1"/>
</dbReference>
<dbReference type="EMBL" id="SHKV01000001">
    <property type="protein sequence ID" value="RZU31249.1"/>
    <property type="molecule type" value="Genomic_DNA"/>
</dbReference>
<feature type="transmembrane region" description="Helical" evidence="1">
    <location>
        <begin position="165"/>
        <end position="182"/>
    </location>
</feature>
<dbReference type="SUPFAM" id="SSF141868">
    <property type="entry name" value="EAL domain-like"/>
    <property type="match status" value="1"/>
</dbReference>
<dbReference type="InterPro" id="IPR043128">
    <property type="entry name" value="Rev_trsase/Diguanyl_cyclase"/>
</dbReference>
<dbReference type="CDD" id="cd01948">
    <property type="entry name" value="EAL"/>
    <property type="match status" value="1"/>
</dbReference>
<feature type="transmembrane region" description="Helical" evidence="1">
    <location>
        <begin position="325"/>
        <end position="344"/>
    </location>
</feature>
<sequence>MPAGELPLDRTLTVVVADTGSGPSSRTAQHSRVTRRGGRAGTRILHVRPRAEVDRVLLISGVSERLTASRLALTATVVSLALFATGVGPRPAGELWAAFYDLGLYNAVYAGAAVVCLLAARRPGPDRLAWAALATAIVLGIVGNLVYSLAIAPMEEEPFPSVADLFYLGYYLPLYVALVALIRTRVSRFHASMWLDGVVGALGAGAVSVAVMLGPALELTEGDLAAVVTSLAYPIVDVVLLALLVAVGAILGVRRDRTLLLLAGAILANLAGDIVFLDLATQGIYLEGGPLDLTWLTAVTLMAVAAHTGERLGRETAAPTARVGWRVLAVPLACNVASLVVLGFDAGTRFNPAAAWLAVGCVLAALARVAITFREVRAFNEVREQARTDELTGLPNRRSLFEQATSALSTASAGRPAALLLLDLDGFKEVNDSLGHHAGDHLLRQIGPRLLPALRGGDLLARLGGDEFAVLLPDASLDEAEALAGRLRELILRPVTVEGIRLHVGVSIGVASAPVPAATVEELLRCADIAMYAAKSSRSGVQVYVPDPRGGTGDRLRTMEDLRTALERDDQIEVHLQPQVDLRDGAVVGAEALVRWRHPVRGLLSPAELLPAAEQAGLLRPLADAVLDLALTAAAGWWPEREVPVSVNLSAADVTDLDLPGKVAQALVRHGLPARALTLELVEDTLMNDPERGRRVLGELRRLGVRTSIDDYGTGYSSLAYLRHLPADELKLDRSLTHDLGTDRRAGAIIRHTVALAHDLGISVVAEGVEDGDTATALTDLGCDVAQGFAIARPMPVGDFRTWLSAPHGCVVDRAGS</sequence>
<keyword evidence="1" id="KW-0472">Membrane</keyword>
<keyword evidence="1" id="KW-1133">Transmembrane helix</keyword>
<comment type="caution">
    <text evidence="4">The sequence shown here is derived from an EMBL/GenBank/DDBJ whole genome shotgun (WGS) entry which is preliminary data.</text>
</comment>
<accession>A0A4Q7Y5S0</accession>